<name>A0ABT7PPQ5_9BACT</name>
<protein>
    <recommendedName>
        <fullName evidence="4">Secreted protein</fullName>
    </recommendedName>
</protein>
<sequence>MSQLLLILTMVFNLLACPLRCSFCEAGASQTETEVDGLARLRCSCCPKVNLDAALSEQKDAELRTTTVPGPNDRGNPAGEECTCPDCLCGGAILLECPELSESPSLLVEWLPVLSDDSLLSIGETWESHQHIPLANSVGRTALIEYQRWLI</sequence>
<evidence type="ECO:0008006" key="4">
    <source>
        <dbReference type="Google" id="ProtNLM"/>
    </source>
</evidence>
<feature type="chain" id="PRO_5046279806" description="Secreted protein" evidence="1">
    <location>
        <begin position="17"/>
        <end position="151"/>
    </location>
</feature>
<keyword evidence="3" id="KW-1185">Reference proteome</keyword>
<dbReference type="Proteomes" id="UP001239462">
    <property type="component" value="Unassembled WGS sequence"/>
</dbReference>
<feature type="signal peptide" evidence="1">
    <location>
        <begin position="1"/>
        <end position="16"/>
    </location>
</feature>
<dbReference type="RefSeq" id="WP_289166064.1">
    <property type="nucleotide sequence ID" value="NZ_JASZZN010000020.1"/>
</dbReference>
<evidence type="ECO:0000313" key="2">
    <source>
        <dbReference type="EMBL" id="MDM4018296.1"/>
    </source>
</evidence>
<dbReference type="EMBL" id="JASZZN010000020">
    <property type="protein sequence ID" value="MDM4018296.1"/>
    <property type="molecule type" value="Genomic_DNA"/>
</dbReference>
<comment type="caution">
    <text evidence="2">The sequence shown here is derived from an EMBL/GenBank/DDBJ whole genome shotgun (WGS) entry which is preliminary data.</text>
</comment>
<evidence type="ECO:0000313" key="3">
    <source>
        <dbReference type="Proteomes" id="UP001239462"/>
    </source>
</evidence>
<evidence type="ECO:0000256" key="1">
    <source>
        <dbReference type="SAM" id="SignalP"/>
    </source>
</evidence>
<organism evidence="2 3">
    <name type="scientific">Roseiconus lacunae</name>
    <dbReference type="NCBI Taxonomy" id="2605694"/>
    <lineage>
        <taxon>Bacteria</taxon>
        <taxon>Pseudomonadati</taxon>
        <taxon>Planctomycetota</taxon>
        <taxon>Planctomycetia</taxon>
        <taxon>Pirellulales</taxon>
        <taxon>Pirellulaceae</taxon>
        <taxon>Roseiconus</taxon>
    </lineage>
</organism>
<reference evidence="2 3" key="1">
    <citation type="submission" date="2023-06" db="EMBL/GenBank/DDBJ databases">
        <title>Roseiconus lacunae JC819 isolated from Gulf of Mannar region, Tamil Nadu.</title>
        <authorList>
            <person name="Pk S."/>
            <person name="Ch S."/>
            <person name="Ch V.R."/>
        </authorList>
    </citation>
    <scope>NUCLEOTIDE SEQUENCE [LARGE SCALE GENOMIC DNA]</scope>
    <source>
        <strain evidence="2 3">JC819</strain>
    </source>
</reference>
<proteinExistence type="predicted"/>
<keyword evidence="1" id="KW-0732">Signal</keyword>
<accession>A0ABT7PPQ5</accession>
<gene>
    <name evidence="2" type="ORF">QTN89_22790</name>
</gene>